<evidence type="ECO:0000256" key="1">
    <source>
        <dbReference type="SAM" id="MobiDB-lite"/>
    </source>
</evidence>
<accession>A0ABR0BGD1</accession>
<proteinExistence type="predicted"/>
<feature type="region of interest" description="Disordered" evidence="1">
    <location>
        <begin position="154"/>
        <end position="178"/>
    </location>
</feature>
<sequence length="439" mass="48950">MTQAIFSATAPEDLESLCTEQGGLRVPLQLNPKERSSPASRWTLRHLIAYRLLLKSETNFLATFQSEHAALCPVCNTLRDDLPQTVDTDGTAALIQDPCPANLLHATEAELMRLTNGSFWLALARAMRPEGIELRRFPRRDRMEVERPSFVNSSTAIVGSSSPTRPSSSSDFEMSTGSIDEDEYDARRGKPEEVTVHLAMSFLQHALYTCLLQDSESLSEVRARVERQRSYVVNGIGHIVAEDDGGICRMERRAVGWTMTHPYIALLEAKRAFRHVQVNNITGETRPVVSNEVLAQCFGEAVVAWMANRRLIGQESDLIRSLSFSFSLSSSADDHSLRSVFLITASNTFLRFVHFRFGSHYAELVDSTDMATQQALVADINKDTCVHMQCSKWFNLQAAQGRRAALCHVLALLRWHDNAAEVLNNEVGKGSSDDDSDMV</sequence>
<feature type="compositionally biased region" description="Low complexity" evidence="1">
    <location>
        <begin position="160"/>
        <end position="170"/>
    </location>
</feature>
<dbReference type="EMBL" id="JAWRVI010000123">
    <property type="protein sequence ID" value="KAK4075265.1"/>
    <property type="molecule type" value="Genomic_DNA"/>
</dbReference>
<evidence type="ECO:0000313" key="2">
    <source>
        <dbReference type="EMBL" id="KAK4075265.1"/>
    </source>
</evidence>
<dbReference type="Proteomes" id="UP001287286">
    <property type="component" value="Unassembled WGS sequence"/>
</dbReference>
<organism evidence="2 3">
    <name type="scientific">Purpureocillium lilacinum</name>
    <name type="common">Paecilomyces lilacinus</name>
    <dbReference type="NCBI Taxonomy" id="33203"/>
    <lineage>
        <taxon>Eukaryota</taxon>
        <taxon>Fungi</taxon>
        <taxon>Dikarya</taxon>
        <taxon>Ascomycota</taxon>
        <taxon>Pezizomycotina</taxon>
        <taxon>Sordariomycetes</taxon>
        <taxon>Hypocreomycetidae</taxon>
        <taxon>Hypocreales</taxon>
        <taxon>Ophiocordycipitaceae</taxon>
        <taxon>Purpureocillium</taxon>
    </lineage>
</organism>
<protein>
    <submittedName>
        <fullName evidence="2">Uncharacterized protein</fullName>
    </submittedName>
</protein>
<name>A0ABR0BGD1_PURLI</name>
<keyword evidence="3" id="KW-1185">Reference proteome</keyword>
<evidence type="ECO:0000313" key="3">
    <source>
        <dbReference type="Proteomes" id="UP001287286"/>
    </source>
</evidence>
<comment type="caution">
    <text evidence="2">The sequence shown here is derived from an EMBL/GenBank/DDBJ whole genome shotgun (WGS) entry which is preliminary data.</text>
</comment>
<reference evidence="2 3" key="1">
    <citation type="journal article" date="2024" name="Microbiol. Resour. Announc.">
        <title>Genome annotations for the ascomycete fungi Trichoderma harzianum, Trichoderma aggressivum, and Purpureocillium lilacinum.</title>
        <authorList>
            <person name="Beijen E.P.W."/>
            <person name="Ohm R.A."/>
        </authorList>
    </citation>
    <scope>NUCLEOTIDE SEQUENCE [LARGE SCALE GENOMIC DNA]</scope>
    <source>
        <strain evidence="2 3">CBS 150709</strain>
    </source>
</reference>
<gene>
    <name evidence="2" type="ORF">Purlil1_12695</name>
</gene>